<evidence type="ECO:0000259" key="7">
    <source>
        <dbReference type="SMART" id="SM00701"/>
    </source>
</evidence>
<sequence>MSIAIAFALMLTVFHATSATEDPLDVFDNANSIEELLPPHEFVHKETWGGKLPSHVQNLQHPLDLVIIAHTATSVCTTLTECSKLVKAIQNYHFRLKKSDIGYNFLIGGDGNIYEGRGWDAANSVKDKSISVSFIGNFLYDHLTENMVDALQELLIEGVELGKLKEDYKIVCHNQTIATLSPGQNVYDVVKTWKHFNPERLR</sequence>
<keyword evidence="2" id="KW-0399">Innate immunity</keyword>
<dbReference type="GO" id="GO:0045087">
    <property type="term" value="P:innate immune response"/>
    <property type="evidence" value="ECO:0007669"/>
    <property type="project" value="UniProtKB-KW"/>
</dbReference>
<comment type="caution">
    <text evidence="8">The sequence shown here is derived from an EMBL/GenBank/DDBJ whole genome shotgun (WGS) entry which is preliminary data.</text>
</comment>
<reference evidence="8" key="1">
    <citation type="journal article" date="2023" name="G3 (Bethesda)">
        <title>Whole genome assemblies of Zophobas morio and Tenebrio molitor.</title>
        <authorList>
            <person name="Kaur S."/>
            <person name="Stinson S.A."/>
            <person name="diCenzo G.C."/>
        </authorList>
    </citation>
    <scope>NUCLEOTIDE SEQUENCE</scope>
    <source>
        <strain evidence="8">QUZm001</strain>
    </source>
</reference>
<dbReference type="SUPFAM" id="SSF55846">
    <property type="entry name" value="N-acetylmuramoyl-L-alanine amidase-like"/>
    <property type="match status" value="1"/>
</dbReference>
<keyword evidence="3" id="KW-0391">Immunity</keyword>
<dbReference type="FunFam" id="3.40.80.10:FF:000001">
    <property type="entry name" value="Peptidoglycan recognition protein 1"/>
    <property type="match status" value="1"/>
</dbReference>
<protein>
    <recommendedName>
        <fullName evidence="10">Peptidoglycan-recognition protein</fullName>
    </recommendedName>
</protein>
<evidence type="ECO:0000256" key="2">
    <source>
        <dbReference type="ARBA" id="ARBA00022588"/>
    </source>
</evidence>
<dbReference type="EMBL" id="JALNTZ010000002">
    <property type="protein sequence ID" value="KAJ3660417.1"/>
    <property type="molecule type" value="Genomic_DNA"/>
</dbReference>
<dbReference type="InterPro" id="IPR002502">
    <property type="entry name" value="Amidase_domain"/>
</dbReference>
<dbReference type="GO" id="GO:0009253">
    <property type="term" value="P:peptidoglycan catabolic process"/>
    <property type="evidence" value="ECO:0007669"/>
    <property type="project" value="InterPro"/>
</dbReference>
<feature type="signal peptide" evidence="5">
    <location>
        <begin position="1"/>
        <end position="19"/>
    </location>
</feature>
<dbReference type="Pfam" id="PF01510">
    <property type="entry name" value="Amidase_2"/>
    <property type="match status" value="1"/>
</dbReference>
<dbReference type="InterPro" id="IPR015510">
    <property type="entry name" value="PGRP"/>
</dbReference>
<keyword evidence="5" id="KW-0732">Signal</keyword>
<accession>A0AA38IV02</accession>
<dbReference type="Gene3D" id="3.40.80.10">
    <property type="entry name" value="Peptidoglycan recognition protein-like"/>
    <property type="match status" value="1"/>
</dbReference>
<evidence type="ECO:0000313" key="8">
    <source>
        <dbReference type="EMBL" id="KAJ3660417.1"/>
    </source>
</evidence>
<dbReference type="AlphaFoldDB" id="A0AA38IV02"/>
<dbReference type="InterPro" id="IPR036505">
    <property type="entry name" value="Amidase/PGRP_sf"/>
</dbReference>
<gene>
    <name evidence="8" type="ORF">Zmor_004866</name>
</gene>
<evidence type="ECO:0000256" key="3">
    <source>
        <dbReference type="ARBA" id="ARBA00022859"/>
    </source>
</evidence>
<dbReference type="CDD" id="cd06583">
    <property type="entry name" value="PGRP"/>
    <property type="match status" value="1"/>
</dbReference>
<feature type="domain" description="Peptidoglycan recognition protein family" evidence="7">
    <location>
        <begin position="40"/>
        <end position="177"/>
    </location>
</feature>
<dbReference type="GO" id="GO:0008270">
    <property type="term" value="F:zinc ion binding"/>
    <property type="evidence" value="ECO:0007669"/>
    <property type="project" value="InterPro"/>
</dbReference>
<name>A0AA38IV02_9CUCU</name>
<dbReference type="PANTHER" id="PTHR11022">
    <property type="entry name" value="PEPTIDOGLYCAN RECOGNITION PROTEIN"/>
    <property type="match status" value="1"/>
</dbReference>
<dbReference type="Proteomes" id="UP001168821">
    <property type="component" value="Unassembled WGS sequence"/>
</dbReference>
<dbReference type="PANTHER" id="PTHR11022:SF74">
    <property type="entry name" value="PEPTIDOGLYCAN-RECOGNITION PROTEIN SA"/>
    <property type="match status" value="1"/>
</dbReference>
<comment type="similarity">
    <text evidence="1">Belongs to the N-acetylmuramoyl-L-alanine amidase 2 family.</text>
</comment>
<evidence type="ECO:0008006" key="10">
    <source>
        <dbReference type="Google" id="ProtNLM"/>
    </source>
</evidence>
<proteinExistence type="inferred from homology"/>
<evidence type="ECO:0000259" key="6">
    <source>
        <dbReference type="SMART" id="SM00644"/>
    </source>
</evidence>
<feature type="domain" description="N-acetylmuramoyl-L-alanine amidase" evidence="6">
    <location>
        <begin position="52"/>
        <end position="183"/>
    </location>
</feature>
<dbReference type="SMART" id="SM00701">
    <property type="entry name" value="PGRP"/>
    <property type="match status" value="1"/>
</dbReference>
<dbReference type="GO" id="GO:0008745">
    <property type="term" value="F:N-acetylmuramoyl-L-alanine amidase activity"/>
    <property type="evidence" value="ECO:0007669"/>
    <property type="project" value="InterPro"/>
</dbReference>
<dbReference type="SMART" id="SM00644">
    <property type="entry name" value="Ami_2"/>
    <property type="match status" value="1"/>
</dbReference>
<evidence type="ECO:0000313" key="9">
    <source>
        <dbReference type="Proteomes" id="UP001168821"/>
    </source>
</evidence>
<evidence type="ECO:0000256" key="5">
    <source>
        <dbReference type="SAM" id="SignalP"/>
    </source>
</evidence>
<dbReference type="InterPro" id="IPR006619">
    <property type="entry name" value="PGRP_domain_met/bac"/>
</dbReference>
<comment type="function">
    <text evidence="4">Peptidoglycan-recognition protein probably involved in innate immunity by binding to peptidoglycans (PGN) of bacteria and activating the prophenoloxidase (proPO) cascade immune response. Binds to 1,3-beta-D-glucan and PGN.</text>
</comment>
<organism evidence="8 9">
    <name type="scientific">Zophobas morio</name>
    <dbReference type="NCBI Taxonomy" id="2755281"/>
    <lineage>
        <taxon>Eukaryota</taxon>
        <taxon>Metazoa</taxon>
        <taxon>Ecdysozoa</taxon>
        <taxon>Arthropoda</taxon>
        <taxon>Hexapoda</taxon>
        <taxon>Insecta</taxon>
        <taxon>Pterygota</taxon>
        <taxon>Neoptera</taxon>
        <taxon>Endopterygota</taxon>
        <taxon>Coleoptera</taxon>
        <taxon>Polyphaga</taxon>
        <taxon>Cucujiformia</taxon>
        <taxon>Tenebrionidae</taxon>
        <taxon>Zophobas</taxon>
    </lineage>
</organism>
<evidence type="ECO:0000256" key="1">
    <source>
        <dbReference type="ARBA" id="ARBA00007553"/>
    </source>
</evidence>
<feature type="chain" id="PRO_5041278573" description="Peptidoglycan-recognition protein" evidence="5">
    <location>
        <begin position="20"/>
        <end position="202"/>
    </location>
</feature>
<keyword evidence="9" id="KW-1185">Reference proteome</keyword>
<evidence type="ECO:0000256" key="4">
    <source>
        <dbReference type="ARBA" id="ARBA00057187"/>
    </source>
</evidence>